<evidence type="ECO:0000313" key="1">
    <source>
        <dbReference type="EMBL" id="RSL62394.1"/>
    </source>
</evidence>
<keyword evidence="2" id="KW-1185">Reference proteome</keyword>
<protein>
    <submittedName>
        <fullName evidence="1">Uncharacterized protein</fullName>
    </submittedName>
</protein>
<sequence length="350" mass="39417">MLGLHQAVLNPPIDPRADINALRRLGVRRCTLKLVVSAESALSLSPASTLTLERRVELIQDRCGFRECPQHERADLTTRDAIIELQRYDSLRTNYMRWACKGFAGCAFVFGLRAYGGLHYKCPPGMSYTNPHLPLLIPLYEGQRVQYGIGNCTHTIDLNLRTPGLPEICGSYFVWQKMRGHGPAVRCDWEFIKTYGVWSYLDQLLASCRQATEEISELRGLSEDSLGQQLALEAVIKFKDYEELAERFQDSSVTDTSAFGFVQRMKDFPGAAPDFHCAHDCCATELALYIIKCLAGLGFMASFDTIRENPTRVLANIYQMHQTLALRESVSHELESLTETYSSLPPYALT</sequence>
<proteinExistence type="predicted"/>
<organism evidence="1 2">
    <name type="scientific">Fusarium floridanum</name>
    <dbReference type="NCBI Taxonomy" id="1325733"/>
    <lineage>
        <taxon>Eukaryota</taxon>
        <taxon>Fungi</taxon>
        <taxon>Dikarya</taxon>
        <taxon>Ascomycota</taxon>
        <taxon>Pezizomycotina</taxon>
        <taxon>Sordariomycetes</taxon>
        <taxon>Hypocreomycetidae</taxon>
        <taxon>Hypocreales</taxon>
        <taxon>Nectriaceae</taxon>
        <taxon>Fusarium</taxon>
        <taxon>Fusarium solani species complex</taxon>
    </lineage>
</organism>
<reference evidence="1 2" key="1">
    <citation type="submission" date="2017-06" db="EMBL/GenBank/DDBJ databases">
        <title>Comparative genomic analysis of Ambrosia Fusariam Clade fungi.</title>
        <authorList>
            <person name="Stajich J.E."/>
            <person name="Carrillo J."/>
            <person name="Kijimoto T."/>
            <person name="Eskalen A."/>
            <person name="O'Donnell K."/>
            <person name="Kasson M."/>
        </authorList>
    </citation>
    <scope>NUCLEOTIDE SEQUENCE [LARGE SCALE GENOMIC DNA]</scope>
    <source>
        <strain evidence="1 2">NRRL62606</strain>
    </source>
</reference>
<name>A0A428QAS1_9HYPO</name>
<evidence type="ECO:0000313" key="2">
    <source>
        <dbReference type="Proteomes" id="UP000287972"/>
    </source>
</evidence>
<dbReference type="EMBL" id="NKCL01000560">
    <property type="protein sequence ID" value="RSL62394.1"/>
    <property type="molecule type" value="Genomic_DNA"/>
</dbReference>
<comment type="caution">
    <text evidence="1">The sequence shown here is derived from an EMBL/GenBank/DDBJ whole genome shotgun (WGS) entry which is preliminary data.</text>
</comment>
<dbReference type="Proteomes" id="UP000287972">
    <property type="component" value="Unassembled WGS sequence"/>
</dbReference>
<gene>
    <name evidence="1" type="ORF">CEP51_013483</name>
</gene>
<dbReference type="AlphaFoldDB" id="A0A428QAS1"/>
<accession>A0A428QAS1</accession>